<evidence type="ECO:0000256" key="1">
    <source>
        <dbReference type="ARBA" id="ARBA00004141"/>
    </source>
</evidence>
<protein>
    <recommendedName>
        <fullName evidence="10">G-protein coupled receptors family 1 profile domain-containing protein</fullName>
    </recommendedName>
</protein>
<feature type="transmembrane region" description="Helical" evidence="9">
    <location>
        <begin position="34"/>
        <end position="56"/>
    </location>
</feature>
<proteinExistence type="inferred from homology"/>
<evidence type="ECO:0000256" key="9">
    <source>
        <dbReference type="SAM" id="Phobius"/>
    </source>
</evidence>
<feature type="transmembrane region" description="Helical" evidence="9">
    <location>
        <begin position="149"/>
        <end position="169"/>
    </location>
</feature>
<accession>A0A0L8HMT0</accession>
<keyword evidence="6 8" id="KW-0675">Receptor</keyword>
<dbReference type="OrthoDB" id="6082926at2759"/>
<dbReference type="PANTHER" id="PTHR24243:SF208">
    <property type="entry name" value="PYROKININ-1 RECEPTOR"/>
    <property type="match status" value="1"/>
</dbReference>
<feature type="transmembrane region" description="Helical" evidence="9">
    <location>
        <begin position="108"/>
        <end position="128"/>
    </location>
</feature>
<evidence type="ECO:0000256" key="7">
    <source>
        <dbReference type="ARBA" id="ARBA00023224"/>
    </source>
</evidence>
<feature type="domain" description="G-protein coupled receptors family 1 profile" evidence="10">
    <location>
        <begin position="50"/>
        <end position="389"/>
    </location>
</feature>
<dbReference type="Pfam" id="PF00001">
    <property type="entry name" value="7tm_1"/>
    <property type="match status" value="1"/>
</dbReference>
<feature type="transmembrane region" description="Helical" evidence="9">
    <location>
        <begin position="369"/>
        <end position="391"/>
    </location>
</feature>
<gene>
    <name evidence="11" type="ORF">OCBIM_22011018mg</name>
</gene>
<dbReference type="EMBL" id="KQ417735">
    <property type="protein sequence ID" value="KOF90536.1"/>
    <property type="molecule type" value="Genomic_DNA"/>
</dbReference>
<evidence type="ECO:0000256" key="3">
    <source>
        <dbReference type="ARBA" id="ARBA00022989"/>
    </source>
</evidence>
<dbReference type="PROSITE" id="PS00237">
    <property type="entry name" value="G_PROTEIN_RECEP_F1_1"/>
    <property type="match status" value="1"/>
</dbReference>
<name>A0A0L8HMT0_OCTBM</name>
<dbReference type="InterPro" id="IPR017452">
    <property type="entry name" value="GPCR_Rhodpsn_7TM"/>
</dbReference>
<feature type="transmembrane region" description="Helical" evidence="9">
    <location>
        <begin position="202"/>
        <end position="224"/>
    </location>
</feature>
<dbReference type="OMA" id="IACATPH"/>
<keyword evidence="4 8" id="KW-0297">G-protein coupled receptor</keyword>
<dbReference type="KEGG" id="obi:106869681"/>
<dbReference type="PROSITE" id="PS50262">
    <property type="entry name" value="G_PROTEIN_RECEP_F1_2"/>
    <property type="match status" value="1"/>
</dbReference>
<organism evidence="11">
    <name type="scientific">Octopus bimaculoides</name>
    <name type="common">California two-spotted octopus</name>
    <dbReference type="NCBI Taxonomy" id="37653"/>
    <lineage>
        <taxon>Eukaryota</taxon>
        <taxon>Metazoa</taxon>
        <taxon>Spiralia</taxon>
        <taxon>Lophotrochozoa</taxon>
        <taxon>Mollusca</taxon>
        <taxon>Cephalopoda</taxon>
        <taxon>Coleoidea</taxon>
        <taxon>Octopodiformes</taxon>
        <taxon>Octopoda</taxon>
        <taxon>Incirrata</taxon>
        <taxon>Octopodidae</taxon>
        <taxon>Octopus</taxon>
    </lineage>
</organism>
<dbReference type="SUPFAM" id="SSF81321">
    <property type="entry name" value="Family A G protein-coupled receptor-like"/>
    <property type="match status" value="1"/>
</dbReference>
<dbReference type="PRINTS" id="PR00237">
    <property type="entry name" value="GPCRRHODOPSN"/>
</dbReference>
<keyword evidence="7 8" id="KW-0807">Transducer</keyword>
<comment type="subcellular location">
    <subcellularLocation>
        <location evidence="1">Membrane</location>
        <topology evidence="1">Multi-pass membrane protein</topology>
    </subcellularLocation>
</comment>
<dbReference type="AlphaFoldDB" id="A0A0L8HMT0"/>
<dbReference type="InterPro" id="IPR000276">
    <property type="entry name" value="GPCR_Rhodpsn"/>
</dbReference>
<dbReference type="GO" id="GO:0016020">
    <property type="term" value="C:membrane"/>
    <property type="evidence" value="ECO:0007669"/>
    <property type="project" value="UniProtKB-SubCell"/>
</dbReference>
<keyword evidence="3 9" id="KW-1133">Transmembrane helix</keyword>
<evidence type="ECO:0000313" key="11">
    <source>
        <dbReference type="EMBL" id="KOF90536.1"/>
    </source>
</evidence>
<dbReference type="GO" id="GO:0004930">
    <property type="term" value="F:G protein-coupled receptor activity"/>
    <property type="evidence" value="ECO:0007669"/>
    <property type="project" value="UniProtKB-KW"/>
</dbReference>
<keyword evidence="5 9" id="KW-0472">Membrane</keyword>
<reference evidence="11" key="1">
    <citation type="submission" date="2015-07" db="EMBL/GenBank/DDBJ databases">
        <title>MeaNS - Measles Nucleotide Surveillance Program.</title>
        <authorList>
            <person name="Tran T."/>
            <person name="Druce J."/>
        </authorList>
    </citation>
    <scope>NUCLEOTIDE SEQUENCE</scope>
    <source>
        <strain evidence="11">UCB-OBI-ISO-001</strain>
        <tissue evidence="11">Gonad</tissue>
    </source>
</reference>
<feature type="transmembrane region" description="Helical" evidence="9">
    <location>
        <begin position="68"/>
        <end position="88"/>
    </location>
</feature>
<dbReference type="CDD" id="cd00637">
    <property type="entry name" value="7tm_classA_rhodopsin-like"/>
    <property type="match status" value="1"/>
</dbReference>
<feature type="transmembrane region" description="Helical" evidence="9">
    <location>
        <begin position="334"/>
        <end position="357"/>
    </location>
</feature>
<evidence type="ECO:0000256" key="8">
    <source>
        <dbReference type="RuleBase" id="RU000688"/>
    </source>
</evidence>
<evidence type="ECO:0000256" key="2">
    <source>
        <dbReference type="ARBA" id="ARBA00022692"/>
    </source>
</evidence>
<comment type="similarity">
    <text evidence="8">Belongs to the G-protein coupled receptor 1 family.</text>
</comment>
<dbReference type="Gene3D" id="1.20.1070.10">
    <property type="entry name" value="Rhodopsin 7-helix transmembrane proteins"/>
    <property type="match status" value="1"/>
</dbReference>
<evidence type="ECO:0000256" key="4">
    <source>
        <dbReference type="ARBA" id="ARBA00023040"/>
    </source>
</evidence>
<sequence>MSSFMYSMQNGTTNSTEYSITIEELNRQQVLIRLPFTILIALTMTIGFVGNILTIYVYGFRLKLSPTYLFVVMLACTDLIICACVTPARIVQNIYPMMTTWDILCKFHLSLSVFTGLCNYGLLLAIATDRYRKVCQPLKSQITMTAAKIITACIFIFCATQGSIALLYYGSIKKPTNYPGIYSYSCSAKNYKKPNYYQLGFFALYFLLAVFTFVILVVLYAIILRHMKVMNKKKIAISQQNRNSIANVPCPDNIQQKWLDAPEMIDPNRLSSSVSLDVVELSVTEISSKVSSDEISTAYAKNIAPRMTKLREADSERRAKEQAKRTKRTTITMMMITVVFIVTYLPCTATLIVNAIVKSLSSVPKAALFFYWFARHSFYISSCSNPIIYSCRNKNFIDEIKKMFGVKQK</sequence>
<keyword evidence="2 8" id="KW-0812">Transmembrane</keyword>
<dbReference type="PANTHER" id="PTHR24243">
    <property type="entry name" value="G-PROTEIN COUPLED RECEPTOR"/>
    <property type="match status" value="1"/>
</dbReference>
<evidence type="ECO:0000256" key="5">
    <source>
        <dbReference type="ARBA" id="ARBA00023136"/>
    </source>
</evidence>
<evidence type="ECO:0000256" key="6">
    <source>
        <dbReference type="ARBA" id="ARBA00023170"/>
    </source>
</evidence>
<evidence type="ECO:0000259" key="10">
    <source>
        <dbReference type="PROSITE" id="PS50262"/>
    </source>
</evidence>